<dbReference type="GO" id="GO:0035804">
    <property type="term" value="F:structural constituent of egg coat"/>
    <property type="evidence" value="ECO:0007669"/>
    <property type="project" value="UniProtKB-UniRule"/>
</dbReference>
<comment type="caution">
    <text evidence="17">The sequence shown here is derived from an EMBL/GenBank/DDBJ whole genome shotgun (WGS) entry which is preliminary data.</text>
</comment>
<evidence type="ECO:0000256" key="6">
    <source>
        <dbReference type="ARBA" id="ARBA00022530"/>
    </source>
</evidence>
<proteinExistence type="inferred from homology"/>
<evidence type="ECO:0000256" key="4">
    <source>
        <dbReference type="ARBA" id="ARBA00022475"/>
    </source>
</evidence>
<feature type="chain" id="PRO_5041488730" description="Zona pellucida sperm-binding protein 3" evidence="14">
    <location>
        <begin position="22"/>
        <end position="509"/>
    </location>
</feature>
<sequence>MALQLSSLPWLVGLSILLVSALTDGGSSSGKRGSPPPPLPRRFQINQIPPRVWPTPETSPRSGPPDVKTRGGGGVVVKCHADSMEVVVQADLFDTGLLVEAGHLHLGAPAPHCTALPSAEAELTIHVHLMDCGTQLSSTEETLIYSNMLFYSPEPSADGLLRLEGVAIPVECHYNKRYSVDGFAVQPNWVPFASAAAAEDHIEFRLTLMTDDWQLERESLTYFLGEPVHVEASIIVNDHMPLRIYVDHCVATATPDTDATVRYDFIERHGCLMDAYLTDSGSQYLPRVQEDKLRFQLDAFRFYQESTGLIYISCRLKAVAAASAVCALNRACSFIYNRWQSVDGNDPACASCEVNQQFLAETIKPTPPPSPPPALMTNMEPPTRQAGTPQTEAKRAPASYFHFRPHSHLAPPSSSLGSKKRGANSGAEWTKTISSGPLVILPSNVATKPANFAASLPPTTAPHQHAESGPLEKSNSSTTVPSNPEDAYSAPPHDTSIFTKHLQKQNGHE</sequence>
<dbReference type="Pfam" id="PF23344">
    <property type="entry name" value="ZP-N"/>
    <property type="match status" value="1"/>
</dbReference>
<dbReference type="PRINTS" id="PR00023">
    <property type="entry name" value="ZPELLUCIDA"/>
</dbReference>
<evidence type="ECO:0000256" key="1">
    <source>
        <dbReference type="ARBA" id="ARBA00004498"/>
    </source>
</evidence>
<keyword evidence="8" id="KW-0812">Transmembrane</keyword>
<dbReference type="AlphaFoldDB" id="A0AA47M6H3"/>
<evidence type="ECO:0000256" key="15">
    <source>
        <dbReference type="SAM" id="MobiDB-lite"/>
    </source>
</evidence>
<keyword evidence="12 14" id="KW-1015">Disulfide bond</keyword>
<feature type="region of interest" description="Disordered" evidence="15">
    <location>
        <begin position="451"/>
        <end position="509"/>
    </location>
</feature>
<name>A0AA47M6H3_MERPO</name>
<dbReference type="PANTHER" id="PTHR11576">
    <property type="entry name" value="ZONA PELLUCIDA SPERM-BINDING PROTEIN 3"/>
    <property type="match status" value="1"/>
</dbReference>
<comment type="domain">
    <text evidence="14">The ZP domain is involved in the polymerization of the ZP proteins to form the zona pellucida.</text>
</comment>
<dbReference type="FunFam" id="2.60.40.4100:FF:000002">
    <property type="entry name" value="Zona pellucida sperm-binding protein 3"/>
    <property type="match status" value="1"/>
</dbReference>
<evidence type="ECO:0000256" key="9">
    <source>
        <dbReference type="ARBA" id="ARBA00022729"/>
    </source>
</evidence>
<dbReference type="PROSITE" id="PS51034">
    <property type="entry name" value="ZP_2"/>
    <property type="match status" value="1"/>
</dbReference>
<evidence type="ECO:0000256" key="11">
    <source>
        <dbReference type="ARBA" id="ARBA00023136"/>
    </source>
</evidence>
<dbReference type="PANTHER" id="PTHR11576:SF2">
    <property type="entry name" value="ZONA PELLUCIDA SPERM-BINDING PROTEIN 3"/>
    <property type="match status" value="1"/>
</dbReference>
<dbReference type="Gene3D" id="2.60.40.4100">
    <property type="entry name" value="Zona pellucida, ZP-C domain"/>
    <property type="match status" value="1"/>
</dbReference>
<dbReference type="InterPro" id="IPR042235">
    <property type="entry name" value="ZP-C_dom"/>
</dbReference>
<keyword evidence="4 14" id="KW-1003">Cell membrane</keyword>
<feature type="compositionally biased region" description="Polar residues" evidence="15">
    <location>
        <begin position="473"/>
        <end position="482"/>
    </location>
</feature>
<feature type="region of interest" description="Disordered" evidence="15">
    <location>
        <begin position="24"/>
        <end position="71"/>
    </location>
</feature>
<dbReference type="GO" id="GO:0032190">
    <property type="term" value="F:acrosin binding"/>
    <property type="evidence" value="ECO:0007669"/>
    <property type="project" value="TreeGrafter"/>
</dbReference>
<keyword evidence="6 14" id="KW-0272">Extracellular matrix</keyword>
<evidence type="ECO:0000256" key="2">
    <source>
        <dbReference type="ARBA" id="ARBA00006735"/>
    </source>
</evidence>
<accession>A0AA47M6H3</accession>
<keyword evidence="18" id="KW-1185">Reference proteome</keyword>
<feature type="compositionally biased region" description="Pro residues" evidence="15">
    <location>
        <begin position="365"/>
        <end position="374"/>
    </location>
</feature>
<dbReference type="GO" id="GO:0035803">
    <property type="term" value="P:egg coat formation"/>
    <property type="evidence" value="ECO:0007669"/>
    <property type="project" value="UniProtKB-UniRule"/>
</dbReference>
<dbReference type="FunFam" id="2.60.40.3210:FF:000001">
    <property type="entry name" value="Zona pellucida sperm-binding protein 3"/>
    <property type="match status" value="1"/>
</dbReference>
<evidence type="ECO:0000313" key="18">
    <source>
        <dbReference type="Proteomes" id="UP001174136"/>
    </source>
</evidence>
<keyword evidence="9 14" id="KW-0732">Signal</keyword>
<dbReference type="EMBL" id="JAOPHQ010005703">
    <property type="protein sequence ID" value="KAK0134475.1"/>
    <property type="molecule type" value="Genomic_DNA"/>
</dbReference>
<dbReference type="GO" id="GO:2000344">
    <property type="term" value="P:positive regulation of acrosome reaction"/>
    <property type="evidence" value="ECO:0007669"/>
    <property type="project" value="UniProtKB-UniRule"/>
</dbReference>
<keyword evidence="11" id="KW-0472">Membrane</keyword>
<gene>
    <name evidence="17" type="primary">ZP3_6</name>
    <name evidence="17" type="ORF">N1851_029927</name>
</gene>
<comment type="PTM">
    <text evidence="14">Proteolytically cleaved before the transmembrane segment to yield the secreted ectodomain incorporated in the zona pellucida.</text>
</comment>
<comment type="function">
    <text evidence="14">Component of the zona pellucida, an extracellular matrix surrounding oocytes which mediates sperm binding, induction of the acrosome reaction and prevents post-fertilization polyspermy. The zona pellucida is composed of 3 to 4 glycoproteins, ZP1, ZP2, ZP3, and ZP4. ZP3 is essential for sperm binding and zona matrix formation.</text>
</comment>
<feature type="region of interest" description="Disordered" evidence="15">
    <location>
        <begin position="364"/>
        <end position="429"/>
    </location>
</feature>
<keyword evidence="13" id="KW-0325">Glycoprotein</keyword>
<dbReference type="GO" id="GO:0005886">
    <property type="term" value="C:plasma membrane"/>
    <property type="evidence" value="ECO:0007669"/>
    <property type="project" value="UniProtKB-SubCell"/>
</dbReference>
<evidence type="ECO:0000256" key="8">
    <source>
        <dbReference type="ARBA" id="ARBA00022692"/>
    </source>
</evidence>
<keyword evidence="5 14" id="KW-0964">Secreted</keyword>
<dbReference type="SMART" id="SM00241">
    <property type="entry name" value="ZP"/>
    <property type="match status" value="1"/>
</dbReference>
<evidence type="ECO:0000256" key="3">
    <source>
        <dbReference type="ARBA" id="ARBA00017980"/>
    </source>
</evidence>
<evidence type="ECO:0000259" key="16">
    <source>
        <dbReference type="PROSITE" id="PS51034"/>
    </source>
</evidence>
<dbReference type="Proteomes" id="UP001174136">
    <property type="component" value="Unassembled WGS sequence"/>
</dbReference>
<evidence type="ECO:0000256" key="7">
    <source>
        <dbReference type="ARBA" id="ARBA00022685"/>
    </source>
</evidence>
<protein>
    <recommendedName>
        <fullName evidence="3 14">Zona pellucida sperm-binding protein 3</fullName>
    </recommendedName>
</protein>
<comment type="similarity">
    <text evidence="2 14">Belongs to the ZP domain family. ZPC subfamily.</text>
</comment>
<evidence type="ECO:0000256" key="13">
    <source>
        <dbReference type="ARBA" id="ARBA00023180"/>
    </source>
</evidence>
<evidence type="ECO:0000313" key="17">
    <source>
        <dbReference type="EMBL" id="KAK0134475.1"/>
    </source>
</evidence>
<evidence type="ECO:0000256" key="10">
    <source>
        <dbReference type="ARBA" id="ARBA00022989"/>
    </source>
</evidence>
<reference evidence="17" key="1">
    <citation type="journal article" date="2023" name="Front. Mar. Sci.">
        <title>A new Merluccius polli reference genome to investigate the effects of global change in West African waters.</title>
        <authorList>
            <person name="Mateo J.L."/>
            <person name="Blanco-Fernandez C."/>
            <person name="Garcia-Vazquez E."/>
            <person name="Machado-Schiaffino G."/>
        </authorList>
    </citation>
    <scope>NUCLEOTIDE SEQUENCE</scope>
    <source>
        <strain evidence="17">C29</strain>
        <tissue evidence="17">Fin</tissue>
    </source>
</reference>
<dbReference type="GO" id="GO:0007339">
    <property type="term" value="P:binding of sperm to zona pellucida"/>
    <property type="evidence" value="ECO:0007669"/>
    <property type="project" value="UniProtKB-UniRule"/>
</dbReference>
<dbReference type="InterPro" id="IPR001507">
    <property type="entry name" value="ZP_dom"/>
</dbReference>
<dbReference type="InterPro" id="IPR055356">
    <property type="entry name" value="ZP-N"/>
</dbReference>
<feature type="domain" description="ZP" evidence="16">
    <location>
        <begin position="78"/>
        <end position="339"/>
    </location>
</feature>
<dbReference type="Gene3D" id="2.60.40.3210">
    <property type="entry name" value="Zona pellucida, ZP-N domain"/>
    <property type="match status" value="1"/>
</dbReference>
<organism evidence="17 18">
    <name type="scientific">Merluccius polli</name>
    <name type="common">Benguela hake</name>
    <name type="synonym">Merluccius cadenati</name>
    <dbReference type="NCBI Taxonomy" id="89951"/>
    <lineage>
        <taxon>Eukaryota</taxon>
        <taxon>Metazoa</taxon>
        <taxon>Chordata</taxon>
        <taxon>Craniata</taxon>
        <taxon>Vertebrata</taxon>
        <taxon>Euteleostomi</taxon>
        <taxon>Actinopterygii</taxon>
        <taxon>Neopterygii</taxon>
        <taxon>Teleostei</taxon>
        <taxon>Neoteleostei</taxon>
        <taxon>Acanthomorphata</taxon>
        <taxon>Zeiogadaria</taxon>
        <taxon>Gadariae</taxon>
        <taxon>Gadiformes</taxon>
        <taxon>Gadoidei</taxon>
        <taxon>Merlucciidae</taxon>
        <taxon>Merluccius</taxon>
    </lineage>
</organism>
<evidence type="ECO:0000256" key="14">
    <source>
        <dbReference type="RuleBase" id="RU367066"/>
    </source>
</evidence>
<feature type="signal peptide" evidence="14">
    <location>
        <begin position="1"/>
        <end position="21"/>
    </location>
</feature>
<evidence type="ECO:0000256" key="12">
    <source>
        <dbReference type="ARBA" id="ARBA00023157"/>
    </source>
</evidence>
<keyword evidence="10" id="KW-1133">Transmembrane helix</keyword>
<feature type="compositionally biased region" description="Low complexity" evidence="15">
    <location>
        <begin position="408"/>
        <end position="417"/>
    </location>
</feature>
<dbReference type="Pfam" id="PF00100">
    <property type="entry name" value="Zona_pellucida"/>
    <property type="match status" value="1"/>
</dbReference>
<dbReference type="GO" id="GO:0035805">
    <property type="term" value="C:egg coat"/>
    <property type="evidence" value="ECO:0007669"/>
    <property type="project" value="UniProtKB-SubCell"/>
</dbReference>
<dbReference type="InterPro" id="IPR055355">
    <property type="entry name" value="ZP-C"/>
</dbReference>
<comment type="subcellular location">
    <subcellularLocation>
        <location evidence="1">Secreted</location>
        <location evidence="1">Extracellular space</location>
        <location evidence="1">Extracellular matrix</location>
    </subcellularLocation>
    <subcellularLocation>
        <location evidence="14">Zona pellucida</location>
    </subcellularLocation>
    <subcellularLocation>
        <location evidence="14">Cell membrane</location>
        <topology evidence="14">Single-pass type I membrane protein</topology>
    </subcellularLocation>
</comment>
<keyword evidence="7 14" id="KW-0165">Cleavage on pair of basic residues</keyword>
<dbReference type="InterPro" id="IPR048290">
    <property type="entry name" value="ZP_chr"/>
</dbReference>
<evidence type="ECO:0000256" key="5">
    <source>
        <dbReference type="ARBA" id="ARBA00022525"/>
    </source>
</evidence>